<reference evidence="2 3" key="1">
    <citation type="submission" date="2021-06" db="EMBL/GenBank/DDBJ databases">
        <authorList>
            <person name="Sun Q."/>
            <person name="Li D."/>
        </authorList>
    </citation>
    <scope>NUCLEOTIDE SEQUENCE [LARGE SCALE GENOMIC DNA]</scope>
    <source>
        <strain evidence="2 3">MSJ-4</strain>
    </source>
</reference>
<gene>
    <name evidence="2" type="ORF">KQI89_01265</name>
</gene>
<dbReference type="PANTHER" id="PTHR33608:SF7">
    <property type="entry name" value="DUF58 DOMAIN-CONTAINING PROTEIN"/>
    <property type="match status" value="1"/>
</dbReference>
<dbReference type="InterPro" id="IPR002881">
    <property type="entry name" value="DUF58"/>
</dbReference>
<evidence type="ECO:0000313" key="2">
    <source>
        <dbReference type="EMBL" id="MBU5590383.1"/>
    </source>
</evidence>
<accession>A0ABS6EVY4</accession>
<protein>
    <submittedName>
        <fullName evidence="2">DUF58 domain-containing protein</fullName>
    </submittedName>
</protein>
<name>A0ABS6EVY4_9CLOT</name>
<keyword evidence="3" id="KW-1185">Reference proteome</keyword>
<evidence type="ECO:0000313" key="3">
    <source>
        <dbReference type="Proteomes" id="UP000736583"/>
    </source>
</evidence>
<dbReference type="PANTHER" id="PTHR33608">
    <property type="entry name" value="BLL2464 PROTEIN"/>
    <property type="match status" value="1"/>
</dbReference>
<organism evidence="2 3">
    <name type="scientific">Clostridium simiarum</name>
    <dbReference type="NCBI Taxonomy" id="2841506"/>
    <lineage>
        <taxon>Bacteria</taxon>
        <taxon>Bacillati</taxon>
        <taxon>Bacillota</taxon>
        <taxon>Clostridia</taxon>
        <taxon>Eubacteriales</taxon>
        <taxon>Clostridiaceae</taxon>
        <taxon>Clostridium</taxon>
    </lineage>
</organism>
<dbReference type="Pfam" id="PF01882">
    <property type="entry name" value="DUF58"/>
    <property type="match status" value="1"/>
</dbReference>
<feature type="domain" description="DUF58" evidence="1">
    <location>
        <begin position="46"/>
        <end position="247"/>
    </location>
</feature>
<sequence>MAYDIFDKDFFKRLYNININLNMRLSLGNQGGRKSHAKGISLEFSDFREYVPGDDIRRIDWNAYARSERLFIKLFMEEREAVFNFFIDGSKSMDFGEYKKSHQALRVVGALSYIILNNLDRVGVNILNSEGLENIKSGSGKIIFQSILKELSEIDFQGKNSIYSSIKRFNPKRKGVSVLVSDFFHGEPLEESIKYLVYKKQKVILIHVLSKEELEPELNGNLNLIDSESGEDIRVSINPSVLDMYEKGLLNFKKYMESLASKYGALYVPISSEDSLEKIIFQDLTLQGFINKI</sequence>
<dbReference type="EMBL" id="JAHLQL010000001">
    <property type="protein sequence ID" value="MBU5590383.1"/>
    <property type="molecule type" value="Genomic_DNA"/>
</dbReference>
<dbReference type="Proteomes" id="UP000736583">
    <property type="component" value="Unassembled WGS sequence"/>
</dbReference>
<comment type="caution">
    <text evidence="2">The sequence shown here is derived from an EMBL/GenBank/DDBJ whole genome shotgun (WGS) entry which is preliminary data.</text>
</comment>
<evidence type="ECO:0000259" key="1">
    <source>
        <dbReference type="Pfam" id="PF01882"/>
    </source>
</evidence>
<proteinExistence type="predicted"/>
<dbReference type="RefSeq" id="WP_216455596.1">
    <property type="nucleotide sequence ID" value="NZ_JAHLQL010000001.1"/>
</dbReference>